<keyword evidence="6" id="KW-0753">Steroid metabolism</keyword>
<evidence type="ECO:0000256" key="9">
    <source>
        <dbReference type="PIRSR" id="PIRSR611284-2"/>
    </source>
</evidence>
<evidence type="ECO:0000313" key="12">
    <source>
        <dbReference type="EMBL" id="CUN70632.1"/>
    </source>
</evidence>
<dbReference type="Gene3D" id="3.40.50.720">
    <property type="entry name" value="NAD(P)-binding Rossmann-like Domain"/>
    <property type="match status" value="1"/>
</dbReference>
<accession>A0A173Z2D1</accession>
<dbReference type="NCBIfam" id="NF005559">
    <property type="entry name" value="PRK07231.1"/>
    <property type="match status" value="1"/>
</dbReference>
<dbReference type="PRINTS" id="PR00081">
    <property type="entry name" value="GDHRDH"/>
</dbReference>
<keyword evidence="10" id="KW-0275">Fatty acid biosynthesis</keyword>
<dbReference type="InterPro" id="IPR050259">
    <property type="entry name" value="SDR"/>
</dbReference>
<dbReference type="InterPro" id="IPR011284">
    <property type="entry name" value="3oxo_ACP_reduc"/>
</dbReference>
<evidence type="ECO:0000256" key="1">
    <source>
        <dbReference type="ARBA" id="ARBA00005194"/>
    </source>
</evidence>
<dbReference type="NCBIfam" id="NF009466">
    <property type="entry name" value="PRK12826.1-2"/>
    <property type="match status" value="1"/>
</dbReference>
<dbReference type="EC" id="1.1.1.100" evidence="3 10"/>
<dbReference type="EMBL" id="CYZX01000002">
    <property type="protein sequence ID" value="CUN70632.1"/>
    <property type="molecule type" value="Genomic_DNA"/>
</dbReference>
<dbReference type="AlphaFoldDB" id="A0A173Z2D1"/>
<evidence type="ECO:0000313" key="13">
    <source>
        <dbReference type="Proteomes" id="UP000095594"/>
    </source>
</evidence>
<feature type="domain" description="Ketoreductase" evidence="11">
    <location>
        <begin position="5"/>
        <end position="190"/>
    </location>
</feature>
<dbReference type="InterPro" id="IPR057326">
    <property type="entry name" value="KR_dom"/>
</dbReference>
<keyword evidence="10" id="KW-0443">Lipid metabolism</keyword>
<comment type="catalytic activity">
    <reaction evidence="7 10">
        <text>a (3R)-hydroxyacyl-[ACP] + NADP(+) = a 3-oxoacyl-[ACP] + NADPH + H(+)</text>
        <dbReference type="Rhea" id="RHEA:17397"/>
        <dbReference type="Rhea" id="RHEA-COMP:9916"/>
        <dbReference type="Rhea" id="RHEA-COMP:9945"/>
        <dbReference type="ChEBI" id="CHEBI:15378"/>
        <dbReference type="ChEBI" id="CHEBI:57783"/>
        <dbReference type="ChEBI" id="CHEBI:58349"/>
        <dbReference type="ChEBI" id="CHEBI:78776"/>
        <dbReference type="ChEBI" id="CHEBI:78827"/>
        <dbReference type="EC" id="1.1.1.100"/>
    </reaction>
</comment>
<dbReference type="GO" id="GO:0051287">
    <property type="term" value="F:NAD binding"/>
    <property type="evidence" value="ECO:0007669"/>
    <property type="project" value="UniProtKB-UniRule"/>
</dbReference>
<dbReference type="InterPro" id="IPR020904">
    <property type="entry name" value="Sc_DH/Rdtase_CS"/>
</dbReference>
<keyword evidence="10" id="KW-0444">Lipid biosynthesis</keyword>
<dbReference type="Proteomes" id="UP000095594">
    <property type="component" value="Unassembled WGS sequence"/>
</dbReference>
<comment type="pathway">
    <text evidence="1 10">Lipid metabolism; fatty acid biosynthesis.</text>
</comment>
<protein>
    <recommendedName>
        <fullName evidence="3 10">3-oxoacyl-[acyl-carrier-protein] reductase</fullName>
        <ecNumber evidence="3 10">1.1.1.100</ecNumber>
    </recommendedName>
</protein>
<dbReference type="SUPFAM" id="SSF51735">
    <property type="entry name" value="NAD(P)-binding Rossmann-fold domains"/>
    <property type="match status" value="1"/>
</dbReference>
<dbReference type="InterPro" id="IPR002347">
    <property type="entry name" value="SDR_fam"/>
</dbReference>
<proteinExistence type="inferred from homology"/>
<comment type="similarity">
    <text evidence="2 10">Belongs to the short-chain dehydrogenases/reductases (SDR) family.</text>
</comment>
<dbReference type="GO" id="GO:0004316">
    <property type="term" value="F:3-oxoacyl-[acyl-carrier-protein] reductase (NADPH) activity"/>
    <property type="evidence" value="ECO:0007669"/>
    <property type="project" value="UniProtKB-UniRule"/>
</dbReference>
<dbReference type="PROSITE" id="PS00061">
    <property type="entry name" value="ADH_SHORT"/>
    <property type="match status" value="1"/>
</dbReference>
<evidence type="ECO:0000256" key="3">
    <source>
        <dbReference type="ARBA" id="ARBA00012948"/>
    </source>
</evidence>
<comment type="function">
    <text evidence="10">Catalyzes the NADPH-dependent reduction of beta-ketoacyl-ACP substrates to beta-hydroxyacyl-ACP products, the first reductive step in the elongation cycle of fatty acid biosynthesis.</text>
</comment>
<evidence type="ECO:0000256" key="6">
    <source>
        <dbReference type="ARBA" id="ARBA00023221"/>
    </source>
</evidence>
<comment type="subunit">
    <text evidence="10">Homotetramer.</text>
</comment>
<evidence type="ECO:0000259" key="11">
    <source>
        <dbReference type="SMART" id="SM00822"/>
    </source>
</evidence>
<dbReference type="OrthoDB" id="9803333at2"/>
<dbReference type="GO" id="GO:0006633">
    <property type="term" value="P:fatty acid biosynthetic process"/>
    <property type="evidence" value="ECO:0007669"/>
    <property type="project" value="UniProtKB-UniPathway"/>
</dbReference>
<keyword evidence="5 10" id="KW-0560">Oxidoreductase</keyword>
<keyword evidence="4 9" id="KW-0521">NADP</keyword>
<evidence type="ECO:0000256" key="5">
    <source>
        <dbReference type="ARBA" id="ARBA00023002"/>
    </source>
</evidence>
<dbReference type="CDD" id="cd05333">
    <property type="entry name" value="BKR_SDR_c"/>
    <property type="match status" value="1"/>
</dbReference>
<dbReference type="FunFam" id="3.40.50.720:FF:000115">
    <property type="entry name" value="3-oxoacyl-[acyl-carrier-protein] reductase FabG"/>
    <property type="match status" value="1"/>
</dbReference>
<evidence type="ECO:0000256" key="10">
    <source>
        <dbReference type="RuleBase" id="RU366074"/>
    </source>
</evidence>
<dbReference type="Pfam" id="PF13561">
    <property type="entry name" value="adh_short_C2"/>
    <property type="match status" value="1"/>
</dbReference>
<dbReference type="SMART" id="SM00822">
    <property type="entry name" value="PKS_KR"/>
    <property type="match status" value="1"/>
</dbReference>
<dbReference type="RefSeq" id="WP_055263354.1">
    <property type="nucleotide sequence ID" value="NZ_CABIXQ010000002.1"/>
</dbReference>
<dbReference type="GO" id="GO:0008202">
    <property type="term" value="P:steroid metabolic process"/>
    <property type="evidence" value="ECO:0007669"/>
    <property type="project" value="UniProtKB-KW"/>
</dbReference>
<evidence type="ECO:0000256" key="7">
    <source>
        <dbReference type="ARBA" id="ARBA00048508"/>
    </source>
</evidence>
<organism evidence="12 13">
    <name type="scientific">Clostridium disporicum</name>
    <dbReference type="NCBI Taxonomy" id="84024"/>
    <lineage>
        <taxon>Bacteria</taxon>
        <taxon>Bacillati</taxon>
        <taxon>Bacillota</taxon>
        <taxon>Clostridia</taxon>
        <taxon>Eubacteriales</taxon>
        <taxon>Clostridiaceae</taxon>
        <taxon>Clostridium</taxon>
    </lineage>
</organism>
<evidence type="ECO:0000256" key="4">
    <source>
        <dbReference type="ARBA" id="ARBA00022857"/>
    </source>
</evidence>
<dbReference type="NCBIfam" id="NF004198">
    <property type="entry name" value="PRK05653.1-3"/>
    <property type="match status" value="1"/>
</dbReference>
<sequence>MLNNKNAVITGATRGIGREIAITLAKNGANIAINYRKENEDLSSLINELKELGVKVFTRKCDVSNGGEVDEFIKEAKESLGSIDILVNNAGITKDGLILRMKEEDFDSVIDVNLKGVFNATKAASGIMMKQRYGKIINISSVVGISGNVGQCNYAASKAGVIGFSKSIARELATRNVNVNVVAPGYIKTDMTKGLPEKVKESIIQSIPMKKIGEPKEVANLVLFLASDLSNYITGQVISVDGGMVMN</sequence>
<keyword evidence="10" id="KW-0276">Fatty acid metabolism</keyword>
<dbReference type="PANTHER" id="PTHR42879:SF2">
    <property type="entry name" value="3-OXOACYL-[ACYL-CARRIER-PROTEIN] REDUCTASE FABG"/>
    <property type="match status" value="1"/>
</dbReference>
<dbReference type="NCBIfam" id="TIGR01830">
    <property type="entry name" value="3oxo_ACP_reduc"/>
    <property type="match status" value="1"/>
</dbReference>
<feature type="binding site" evidence="9">
    <location>
        <position position="89"/>
    </location>
    <ligand>
        <name>NADP(+)</name>
        <dbReference type="ChEBI" id="CHEBI:58349"/>
    </ligand>
</feature>
<feature type="binding site" evidence="9">
    <location>
        <begin position="11"/>
        <end position="14"/>
    </location>
    <ligand>
        <name>NADP(+)</name>
        <dbReference type="ChEBI" id="CHEBI:58349"/>
    </ligand>
</feature>
<gene>
    <name evidence="12" type="primary">fabG_1</name>
    <name evidence="12" type="ORF">ERS852471_00375</name>
</gene>
<reference evidence="12 13" key="1">
    <citation type="submission" date="2015-09" db="EMBL/GenBank/DDBJ databases">
        <authorList>
            <consortium name="Pathogen Informatics"/>
        </authorList>
    </citation>
    <scope>NUCLEOTIDE SEQUENCE [LARGE SCALE GENOMIC DNA]</scope>
    <source>
        <strain evidence="12 13">2789STDY5834856</strain>
    </source>
</reference>
<dbReference type="PRINTS" id="PR00080">
    <property type="entry name" value="SDRFAMILY"/>
</dbReference>
<feature type="active site" description="Proton acceptor" evidence="8">
    <location>
        <position position="154"/>
    </location>
</feature>
<name>A0A173Z2D1_9CLOT</name>
<feature type="binding site" evidence="9">
    <location>
        <position position="187"/>
    </location>
    <ligand>
        <name>NADP(+)</name>
        <dbReference type="ChEBI" id="CHEBI:58349"/>
    </ligand>
</feature>
<dbReference type="PANTHER" id="PTHR42879">
    <property type="entry name" value="3-OXOACYL-(ACYL-CARRIER-PROTEIN) REDUCTASE"/>
    <property type="match status" value="1"/>
</dbReference>
<dbReference type="InterPro" id="IPR036291">
    <property type="entry name" value="NAD(P)-bd_dom_sf"/>
</dbReference>
<evidence type="ECO:0000256" key="8">
    <source>
        <dbReference type="PIRSR" id="PIRSR611284-1"/>
    </source>
</evidence>
<dbReference type="UniPathway" id="UPA00094"/>
<evidence type="ECO:0000256" key="2">
    <source>
        <dbReference type="ARBA" id="ARBA00006484"/>
    </source>
</evidence>
<feature type="binding site" evidence="9">
    <location>
        <begin position="154"/>
        <end position="158"/>
    </location>
    <ligand>
        <name>NADP(+)</name>
        <dbReference type="ChEBI" id="CHEBI:58349"/>
    </ligand>
</feature>